<feature type="transmembrane region" description="Helical" evidence="2">
    <location>
        <begin position="41"/>
        <end position="63"/>
    </location>
</feature>
<organism evidence="4 5">
    <name type="scientific">Fusarium falciforme</name>
    <dbReference type="NCBI Taxonomy" id="195108"/>
    <lineage>
        <taxon>Eukaryota</taxon>
        <taxon>Fungi</taxon>
        <taxon>Dikarya</taxon>
        <taxon>Ascomycota</taxon>
        <taxon>Pezizomycotina</taxon>
        <taxon>Sordariomycetes</taxon>
        <taxon>Hypocreomycetidae</taxon>
        <taxon>Hypocreales</taxon>
        <taxon>Nectriaceae</taxon>
        <taxon>Fusarium</taxon>
        <taxon>Fusarium solani species complex</taxon>
    </lineage>
</organism>
<dbReference type="PANTHER" id="PTHR47425:SF2">
    <property type="entry name" value="FARB-RELATED"/>
    <property type="match status" value="1"/>
</dbReference>
<keyword evidence="1" id="KW-0539">Nucleus</keyword>
<evidence type="ECO:0000256" key="1">
    <source>
        <dbReference type="ARBA" id="ARBA00023242"/>
    </source>
</evidence>
<sequence length="411" mass="46764">MMDRFIRQYFLYVHPILPLVKEQRFWDMYQRQNWHSRTQDTISLFVLQAMLFMSCPFIPLSALGELGFSSVREARAKFYSKAKTLFDVIVHRDDISNAQGALMLTYHASGLHDKTNTYWLGIAIHFARSAGAHQYNSIGASDQGDAGLLKRLWWCCILRDRIMSLGLQRPLLIRPADFDFHLPGLQETDLNDEIRGSEVYSPTTKKVMAQLAASLCGLGVALNDILAIIHPIKEVPRSEDPLNSIETFESHITKLEAWHDTAVAIFTIPAEAEIHDSLTLFTSAMYIYYDAAKALVYNYVTLLPIPGSGEEATQGFQRFASQEVERSIDNMTQNLTRLEEQGLTKYLPNTFVAFSALPFMWRRSSDGPETKQGQQHSKAKRLQIYVDIFRGFGKLYDITDSLLECIDDLAE</sequence>
<dbReference type="GO" id="GO:0008270">
    <property type="term" value="F:zinc ion binding"/>
    <property type="evidence" value="ECO:0007669"/>
    <property type="project" value="InterPro"/>
</dbReference>
<dbReference type="GO" id="GO:0006351">
    <property type="term" value="P:DNA-templated transcription"/>
    <property type="evidence" value="ECO:0007669"/>
    <property type="project" value="InterPro"/>
</dbReference>
<dbReference type="Pfam" id="PF04082">
    <property type="entry name" value="Fungal_trans"/>
    <property type="match status" value="1"/>
</dbReference>
<dbReference type="Proteomes" id="UP001152087">
    <property type="component" value="Unassembled WGS sequence"/>
</dbReference>
<keyword evidence="2" id="KW-1133">Transmembrane helix</keyword>
<keyword evidence="5" id="KW-1185">Reference proteome</keyword>
<feature type="domain" description="Xylanolytic transcriptional activator regulatory" evidence="3">
    <location>
        <begin position="116"/>
        <end position="189"/>
    </location>
</feature>
<evidence type="ECO:0000313" key="4">
    <source>
        <dbReference type="EMBL" id="KAJ4178797.1"/>
    </source>
</evidence>
<accession>A0A9W8QWU8</accession>
<dbReference type="PANTHER" id="PTHR47425">
    <property type="entry name" value="FARB-RELATED"/>
    <property type="match status" value="1"/>
</dbReference>
<keyword evidence="2" id="KW-0812">Transmembrane</keyword>
<keyword evidence="2" id="KW-0472">Membrane</keyword>
<dbReference type="AlphaFoldDB" id="A0A9W8QWU8"/>
<gene>
    <name evidence="4" type="ORF">NW755_012912</name>
</gene>
<proteinExistence type="predicted"/>
<evidence type="ECO:0000256" key="2">
    <source>
        <dbReference type="SAM" id="Phobius"/>
    </source>
</evidence>
<reference evidence="4" key="1">
    <citation type="submission" date="2022-09" db="EMBL/GenBank/DDBJ databases">
        <title>Fusarium specimens isolated from Avocado Roots.</title>
        <authorList>
            <person name="Stajich J."/>
            <person name="Roper C."/>
            <person name="Heimlech-Rivalta G."/>
        </authorList>
    </citation>
    <scope>NUCLEOTIDE SEQUENCE</scope>
    <source>
        <strain evidence="4">A02</strain>
    </source>
</reference>
<dbReference type="InterPro" id="IPR007219">
    <property type="entry name" value="XnlR_reg_dom"/>
</dbReference>
<evidence type="ECO:0000259" key="3">
    <source>
        <dbReference type="SMART" id="SM00906"/>
    </source>
</evidence>
<name>A0A9W8QWU8_9HYPO</name>
<dbReference type="GO" id="GO:0003677">
    <property type="term" value="F:DNA binding"/>
    <property type="evidence" value="ECO:0007669"/>
    <property type="project" value="InterPro"/>
</dbReference>
<dbReference type="InterPro" id="IPR052761">
    <property type="entry name" value="Fungal_Detox/Toxin_TFs"/>
</dbReference>
<dbReference type="EMBL" id="JAOQAV010000067">
    <property type="protein sequence ID" value="KAJ4178797.1"/>
    <property type="molecule type" value="Genomic_DNA"/>
</dbReference>
<dbReference type="CDD" id="cd12148">
    <property type="entry name" value="fungal_TF_MHR"/>
    <property type="match status" value="1"/>
</dbReference>
<dbReference type="SMART" id="SM00906">
    <property type="entry name" value="Fungal_trans"/>
    <property type="match status" value="1"/>
</dbReference>
<evidence type="ECO:0000313" key="5">
    <source>
        <dbReference type="Proteomes" id="UP001152087"/>
    </source>
</evidence>
<dbReference type="OrthoDB" id="5121955at2759"/>
<protein>
    <recommendedName>
        <fullName evidence="3">Xylanolytic transcriptional activator regulatory domain-containing protein</fullName>
    </recommendedName>
</protein>
<comment type="caution">
    <text evidence="4">The sequence shown here is derived from an EMBL/GenBank/DDBJ whole genome shotgun (WGS) entry which is preliminary data.</text>
</comment>